<evidence type="ECO:0000256" key="2">
    <source>
        <dbReference type="SAM" id="MobiDB-lite"/>
    </source>
</evidence>
<keyword evidence="1" id="KW-0378">Hydrolase</keyword>
<dbReference type="InterPro" id="IPR038718">
    <property type="entry name" value="SNF2-like_sf"/>
</dbReference>
<accession>A0A7S3NMI7</accession>
<dbReference type="PROSITE" id="PS51192">
    <property type="entry name" value="HELICASE_ATP_BIND_1"/>
    <property type="match status" value="1"/>
</dbReference>
<sequence length="951" mass="108574">MPPRTKKRTSRIDQTCNKKKDHLEVARIKKPAIARPKVDNADSDSDMNDDYISPVEESKEEVGFKKKSSADDDHYGGSRMNEKKKRRRQEENIGRKKKSTRASKKSESDDESLAESSYDKDDVEYPIIENPEFYGDNEPLELKLNEKKDMEEFPDATQLKVPASIARYLARHQIEGVQFLYRQWATNRGGILAHDMGLGKTLQIVTIVAALLGLSGMKGKDKDRLKKKKEAYHKAKQDYDKKRLNNQQTDLIQGYKKYNGDYESILIFCPKPTISQWLREFTKYSICKVEIIQATTEQEHREEILDKLRHGGIDVLIVSLELGLSKSIDWSLGPSAYKLIVIDEFHKLKTETTQMNKVAHAEIKTRSPFLVGLTGTPLQNDLEEFFPLLKLCTNTNIGEAKEFKEHFVIPMRQGRAKHATRESRALAMSRQEELQAFMADYMHRRVKEEELNDRLLGKDEVIVKCKLSDLQKEMYKRITAQPDVDIINDLNKRCTCARGKKHGKKRSECCYRPVDILSPLPNKEKFFFASTVHQGAGLCNKKCPSCYYFSIQETLAKIADHPLLFLQIKKGEHPDKIKIANMTALGKIAFGEEEFSKRGGLYHSDKLDKMARVEDSGKMKYLSKLLVSLRNEENEDGKPNKVLIFSHRVQILDIIEALMQVQGYNYVRFDGSTRQEERKNIIKKFTNEENIFIALVSAGAGGTGLNLQAANIVIQYDMNWNPASDQQSQDRACRIGQTRKVRIYRLLSIGTIEELKWMRQIYKRKMTAAGFTTSEEFDVNGLRFEGVKDEVKGELFGMENMIKFSETSRLDELQRENKVSQNIPPETNPTENIFVEVNSIEDLIAQEIEKEIEEIGDRADDYISKRYDDNDEDVMHDDSEPLPNDAPQQPPINTGPIATPVTTTATSTTTIKPLPTKNSAILAPPAAQRRITNPKEELAGVSDDDDDDVSF</sequence>
<dbReference type="PROSITE" id="PS51194">
    <property type="entry name" value="HELICASE_CTER"/>
    <property type="match status" value="1"/>
</dbReference>
<feature type="region of interest" description="Disordered" evidence="2">
    <location>
        <begin position="1"/>
        <end position="121"/>
    </location>
</feature>
<feature type="compositionally biased region" description="Low complexity" evidence="2">
    <location>
        <begin position="894"/>
        <end position="917"/>
    </location>
</feature>
<dbReference type="SMART" id="SM00490">
    <property type="entry name" value="HELICc"/>
    <property type="match status" value="1"/>
</dbReference>
<dbReference type="GO" id="GO:0016787">
    <property type="term" value="F:hydrolase activity"/>
    <property type="evidence" value="ECO:0007669"/>
    <property type="project" value="UniProtKB-KW"/>
</dbReference>
<feature type="compositionally biased region" description="Basic and acidic residues" evidence="2">
    <location>
        <begin position="56"/>
        <end position="76"/>
    </location>
</feature>
<dbReference type="InterPro" id="IPR027417">
    <property type="entry name" value="P-loop_NTPase"/>
</dbReference>
<feature type="domain" description="Helicase C-terminal" evidence="4">
    <location>
        <begin position="621"/>
        <end position="785"/>
    </location>
</feature>
<reference evidence="5" key="1">
    <citation type="submission" date="2021-01" db="EMBL/GenBank/DDBJ databases">
        <authorList>
            <person name="Corre E."/>
            <person name="Pelletier E."/>
            <person name="Niang G."/>
            <person name="Scheremetjew M."/>
            <person name="Finn R."/>
            <person name="Kale V."/>
            <person name="Holt S."/>
            <person name="Cochrane G."/>
            <person name="Meng A."/>
            <person name="Brown T."/>
            <person name="Cohen L."/>
        </authorList>
    </citation>
    <scope>NUCLEOTIDE SEQUENCE</scope>
    <source>
        <strain evidence="5">CCMP1510</strain>
    </source>
</reference>
<dbReference type="InterPro" id="IPR014001">
    <property type="entry name" value="Helicase_ATP-bd"/>
</dbReference>
<dbReference type="Pfam" id="PF00271">
    <property type="entry name" value="Helicase_C"/>
    <property type="match status" value="1"/>
</dbReference>
<dbReference type="AlphaFoldDB" id="A0A7S3NMI7"/>
<dbReference type="InterPro" id="IPR000330">
    <property type="entry name" value="SNF2_N"/>
</dbReference>
<dbReference type="Gene3D" id="3.40.50.300">
    <property type="entry name" value="P-loop containing nucleotide triphosphate hydrolases"/>
    <property type="match status" value="1"/>
</dbReference>
<dbReference type="EMBL" id="HBIJ01016597">
    <property type="protein sequence ID" value="CAE0370295.1"/>
    <property type="molecule type" value="Transcribed_RNA"/>
</dbReference>
<dbReference type="GO" id="GO:0005524">
    <property type="term" value="F:ATP binding"/>
    <property type="evidence" value="ECO:0007669"/>
    <property type="project" value="InterPro"/>
</dbReference>
<feature type="region of interest" description="Disordered" evidence="2">
    <location>
        <begin position="869"/>
        <end position="951"/>
    </location>
</feature>
<evidence type="ECO:0000259" key="4">
    <source>
        <dbReference type="PROSITE" id="PS51194"/>
    </source>
</evidence>
<dbReference type="InterPro" id="IPR001650">
    <property type="entry name" value="Helicase_C-like"/>
</dbReference>
<dbReference type="PANTHER" id="PTHR45629">
    <property type="entry name" value="SNF2/RAD54 FAMILY MEMBER"/>
    <property type="match status" value="1"/>
</dbReference>
<dbReference type="CDD" id="cd18793">
    <property type="entry name" value="SF2_C_SNF"/>
    <property type="match status" value="1"/>
</dbReference>
<dbReference type="SMART" id="SM00487">
    <property type="entry name" value="DEXDc"/>
    <property type="match status" value="1"/>
</dbReference>
<gene>
    <name evidence="5" type="ORF">ALAG00032_LOCUS11059</name>
</gene>
<dbReference type="SUPFAM" id="SSF52540">
    <property type="entry name" value="P-loop containing nucleoside triphosphate hydrolases"/>
    <property type="match status" value="2"/>
</dbReference>
<dbReference type="Pfam" id="PF00176">
    <property type="entry name" value="SNF2-rel_dom"/>
    <property type="match status" value="1"/>
</dbReference>
<evidence type="ECO:0000313" key="5">
    <source>
        <dbReference type="EMBL" id="CAE0370295.1"/>
    </source>
</evidence>
<dbReference type="Gene3D" id="3.40.50.10810">
    <property type="entry name" value="Tandem AAA-ATPase domain"/>
    <property type="match status" value="1"/>
</dbReference>
<proteinExistence type="predicted"/>
<feature type="compositionally biased region" description="Acidic residues" evidence="2">
    <location>
        <begin position="942"/>
        <end position="951"/>
    </location>
</feature>
<dbReference type="PANTHER" id="PTHR45629:SF7">
    <property type="entry name" value="DNA EXCISION REPAIR PROTEIN ERCC-6-RELATED"/>
    <property type="match status" value="1"/>
</dbReference>
<dbReference type="InterPro" id="IPR049730">
    <property type="entry name" value="SNF2/RAD54-like_C"/>
</dbReference>
<evidence type="ECO:0000259" key="3">
    <source>
        <dbReference type="PROSITE" id="PS51192"/>
    </source>
</evidence>
<feature type="compositionally biased region" description="Basic and acidic residues" evidence="2">
    <location>
        <begin position="16"/>
        <end position="27"/>
    </location>
</feature>
<evidence type="ECO:0008006" key="6">
    <source>
        <dbReference type="Google" id="ProtNLM"/>
    </source>
</evidence>
<dbReference type="InterPro" id="IPR050496">
    <property type="entry name" value="SNF2_RAD54_helicase_repair"/>
</dbReference>
<name>A0A7S3NMI7_9STRA</name>
<feature type="domain" description="Helicase ATP-binding" evidence="3">
    <location>
        <begin position="181"/>
        <end position="395"/>
    </location>
</feature>
<organism evidence="5">
    <name type="scientific">Aureoumbra lagunensis</name>
    <dbReference type="NCBI Taxonomy" id="44058"/>
    <lineage>
        <taxon>Eukaryota</taxon>
        <taxon>Sar</taxon>
        <taxon>Stramenopiles</taxon>
        <taxon>Ochrophyta</taxon>
        <taxon>Pelagophyceae</taxon>
        <taxon>Pelagomonadales</taxon>
        <taxon>Aureoumbra</taxon>
    </lineage>
</organism>
<evidence type="ECO:0000256" key="1">
    <source>
        <dbReference type="ARBA" id="ARBA00022801"/>
    </source>
</evidence>
<protein>
    <recommendedName>
        <fullName evidence="6">Helicase</fullName>
    </recommendedName>
</protein>